<dbReference type="PROSITE" id="PS50012">
    <property type="entry name" value="RCC1_3"/>
    <property type="match status" value="2"/>
</dbReference>
<feature type="compositionally biased region" description="Basic and acidic residues" evidence="2">
    <location>
        <begin position="179"/>
        <end position="195"/>
    </location>
</feature>
<organism evidence="3 4">
    <name type="scientific">Homarus americanus</name>
    <name type="common">American lobster</name>
    <dbReference type="NCBI Taxonomy" id="6706"/>
    <lineage>
        <taxon>Eukaryota</taxon>
        <taxon>Metazoa</taxon>
        <taxon>Ecdysozoa</taxon>
        <taxon>Arthropoda</taxon>
        <taxon>Crustacea</taxon>
        <taxon>Multicrustacea</taxon>
        <taxon>Malacostraca</taxon>
        <taxon>Eumalacostraca</taxon>
        <taxon>Eucarida</taxon>
        <taxon>Decapoda</taxon>
        <taxon>Pleocyemata</taxon>
        <taxon>Astacidea</taxon>
        <taxon>Nephropoidea</taxon>
        <taxon>Nephropidae</taxon>
        <taxon>Homarus</taxon>
    </lineage>
</organism>
<dbReference type="PANTHER" id="PTHR46849">
    <property type="entry name" value="RCC1 DOMAIN-CONTAINING PROTEIN 1"/>
    <property type="match status" value="1"/>
</dbReference>
<gene>
    <name evidence="3" type="primary">Rccd1-L</name>
    <name evidence="3" type="ORF">Hamer_G006069</name>
</gene>
<sequence length="536" mass="59756">MMSVFACGNNTSEQILEGYPSILCCPSLMSLRGITHIEVTFSHILWKTQSGWTWTGYKCHDGSNILTINPGSKVFISENRTAAISNNGSAAVWEKTGWRALHFQKDFKEEAGTTFTCLPHTKTQKYLKFQREREARNNGSSLDCNLFQNEDYIKLPRASVEENDLQEIYSSDSWKRKELSDMQGSHSEKKSKLVDASENQDELCDADYSTSEPEGSEHQVPKTNTPQIVFCQVAVEDNVLLALDKDGVVYCGSVPITLGLKITEVAVGKEHCMALTADGDILTWGSGMRGQLGDGELCQKEKPLPVESLQGIIISSISCGGWHSVALSDSGDVYIWGWNENGQLGFPVKSNFKHSLFESFKHVCQCPKNLTIRSREISVDTKEQSNKETKPQSEYLSQCLCIPTNKGNGHDKVSLKEEKIFETTRKEQNLRLLDDRVNQDCIKDVINVQASPKLLDFWSENVKIVDVQCGDRHTLFQLDDGSAWSVGMNKYGQLGLGHTDGVEEPTEVFRRGVTKIYAGGWNSVFVTTSMLSPSKS</sequence>
<evidence type="ECO:0000313" key="4">
    <source>
        <dbReference type="Proteomes" id="UP000747542"/>
    </source>
</evidence>
<dbReference type="InterPro" id="IPR000408">
    <property type="entry name" value="Reg_chr_condens"/>
</dbReference>
<dbReference type="PANTHER" id="PTHR46849:SF1">
    <property type="entry name" value="RCC1 DOMAIN-CONTAINING PROTEIN 1"/>
    <property type="match status" value="1"/>
</dbReference>
<dbReference type="AlphaFoldDB" id="A0A8J5JNK8"/>
<reference evidence="3" key="1">
    <citation type="journal article" date="2021" name="Sci. Adv.">
        <title>The American lobster genome reveals insights on longevity, neural, and immune adaptations.</title>
        <authorList>
            <person name="Polinski J.M."/>
            <person name="Zimin A.V."/>
            <person name="Clark K.F."/>
            <person name="Kohn A.B."/>
            <person name="Sadowski N."/>
            <person name="Timp W."/>
            <person name="Ptitsyn A."/>
            <person name="Khanna P."/>
            <person name="Romanova D.Y."/>
            <person name="Williams P."/>
            <person name="Greenwood S.J."/>
            <person name="Moroz L.L."/>
            <person name="Walt D.R."/>
            <person name="Bodnar A.G."/>
        </authorList>
    </citation>
    <scope>NUCLEOTIDE SEQUENCE</scope>
    <source>
        <strain evidence="3">GMGI-L3</strain>
    </source>
</reference>
<dbReference type="InterPro" id="IPR052830">
    <property type="entry name" value="RCC1_domain-containing"/>
</dbReference>
<proteinExistence type="predicted"/>
<dbReference type="InterPro" id="IPR009091">
    <property type="entry name" value="RCC1/BLIP-II"/>
</dbReference>
<feature type="region of interest" description="Disordered" evidence="2">
    <location>
        <begin position="179"/>
        <end position="221"/>
    </location>
</feature>
<dbReference type="PRINTS" id="PR00633">
    <property type="entry name" value="RCCNDNSATION"/>
</dbReference>
<dbReference type="PROSITE" id="PS00626">
    <property type="entry name" value="RCC1_2"/>
    <property type="match status" value="1"/>
</dbReference>
<dbReference type="SUPFAM" id="SSF50985">
    <property type="entry name" value="RCC1/BLIP-II"/>
    <property type="match status" value="1"/>
</dbReference>
<evidence type="ECO:0000313" key="3">
    <source>
        <dbReference type="EMBL" id="KAG7156339.1"/>
    </source>
</evidence>
<evidence type="ECO:0000256" key="2">
    <source>
        <dbReference type="SAM" id="MobiDB-lite"/>
    </source>
</evidence>
<dbReference type="Pfam" id="PF00415">
    <property type="entry name" value="RCC1"/>
    <property type="match status" value="3"/>
</dbReference>
<name>A0A8J5JNK8_HOMAM</name>
<dbReference type="Gene3D" id="2.130.10.30">
    <property type="entry name" value="Regulator of chromosome condensation 1/beta-lactamase-inhibitor protein II"/>
    <property type="match status" value="2"/>
</dbReference>
<protein>
    <submittedName>
        <fullName evidence="3">RCC1 domain-containing protein 1-like</fullName>
    </submittedName>
</protein>
<dbReference type="Proteomes" id="UP000747542">
    <property type="component" value="Unassembled WGS sequence"/>
</dbReference>
<keyword evidence="4" id="KW-1185">Reference proteome</keyword>
<dbReference type="EMBL" id="JAHLQT010039184">
    <property type="protein sequence ID" value="KAG7156339.1"/>
    <property type="molecule type" value="Genomic_DNA"/>
</dbReference>
<evidence type="ECO:0000256" key="1">
    <source>
        <dbReference type="PROSITE-ProRule" id="PRU00235"/>
    </source>
</evidence>
<feature type="repeat" description="RCC1" evidence="1">
    <location>
        <begin position="481"/>
        <end position="529"/>
    </location>
</feature>
<feature type="repeat" description="RCC1" evidence="1">
    <location>
        <begin position="279"/>
        <end position="330"/>
    </location>
</feature>
<accession>A0A8J5JNK8</accession>
<comment type="caution">
    <text evidence="3">The sequence shown here is derived from an EMBL/GenBank/DDBJ whole genome shotgun (WGS) entry which is preliminary data.</text>
</comment>